<protein>
    <recommendedName>
        <fullName evidence="6">Large ribosomal subunit protein uL15/eL18 domain-containing protein</fullName>
    </recommendedName>
</protein>
<dbReference type="Pfam" id="PF00828">
    <property type="entry name" value="Ribosomal_L27A"/>
    <property type="match status" value="1"/>
</dbReference>
<gene>
    <name evidence="7" type="ORF">EGYM00163_LOCUS41365</name>
</gene>
<comment type="similarity">
    <text evidence="1 4">Belongs to the universal ribosomal protein uL15 family.</text>
</comment>
<dbReference type="PANTHER" id="PTHR11721">
    <property type="entry name" value="60S RIBOSOMAL PROTEIN L27A"/>
    <property type="match status" value="1"/>
</dbReference>
<dbReference type="HAMAP" id="MF_01341">
    <property type="entry name" value="Ribosomal_uL15"/>
    <property type="match status" value="1"/>
</dbReference>
<dbReference type="Gene3D" id="3.100.10.10">
    <property type="match status" value="1"/>
</dbReference>
<dbReference type="InterPro" id="IPR030878">
    <property type="entry name" value="Ribosomal_uL15"/>
</dbReference>
<evidence type="ECO:0000259" key="6">
    <source>
        <dbReference type="Pfam" id="PF00828"/>
    </source>
</evidence>
<feature type="compositionally biased region" description="Basic residues" evidence="5">
    <location>
        <begin position="28"/>
        <end position="37"/>
    </location>
</feature>
<dbReference type="InterPro" id="IPR036227">
    <property type="entry name" value="Ribosomal_uL15/eL18_sf"/>
</dbReference>
<reference evidence="7" key="1">
    <citation type="submission" date="2021-01" db="EMBL/GenBank/DDBJ databases">
        <authorList>
            <person name="Corre E."/>
            <person name="Pelletier E."/>
            <person name="Niang G."/>
            <person name="Scheremetjew M."/>
            <person name="Finn R."/>
            <person name="Kale V."/>
            <person name="Holt S."/>
            <person name="Cochrane G."/>
            <person name="Meng A."/>
            <person name="Brown T."/>
            <person name="Cohen L."/>
        </authorList>
    </citation>
    <scope>NUCLEOTIDE SEQUENCE</scope>
    <source>
        <strain evidence="7">CCMP1594</strain>
    </source>
</reference>
<dbReference type="PANTHER" id="PTHR11721:SF3">
    <property type="entry name" value="LARGE RIBOSOMAL SUBUNIT PROTEIN UL15"/>
    <property type="match status" value="1"/>
</dbReference>
<evidence type="ECO:0000256" key="2">
    <source>
        <dbReference type="ARBA" id="ARBA00022980"/>
    </source>
</evidence>
<dbReference type="AlphaFoldDB" id="A0A7S4GAA5"/>
<evidence type="ECO:0000313" key="7">
    <source>
        <dbReference type="EMBL" id="CAE0830085.1"/>
    </source>
</evidence>
<name>A0A7S4GAA5_9EUGL</name>
<dbReference type="PROSITE" id="PS00475">
    <property type="entry name" value="RIBOSOMAL_L15"/>
    <property type="match status" value="1"/>
</dbReference>
<sequence length="153" mass="17222">MTYRERANKNKHKRHRKLRGHISCGHGRVGKHRKHPSGRGNAGGQHHHRIWFDKYHPGYFGKVGMRQYHYKVNKKYCPTTKVSKLLSMVPRDQLKACKGKEEMPVINLLAHGAFKLLGTGKIPKAPLIVKARSFSAGAEKKIKKAGGACVLVP</sequence>
<keyword evidence="2 4" id="KW-0689">Ribosomal protein</keyword>
<feature type="region of interest" description="Disordered" evidence="5">
    <location>
        <begin position="23"/>
        <end position="45"/>
    </location>
</feature>
<dbReference type="SUPFAM" id="SSF52080">
    <property type="entry name" value="Ribosomal proteins L15p and L18e"/>
    <property type="match status" value="1"/>
</dbReference>
<dbReference type="GO" id="GO:0003735">
    <property type="term" value="F:structural constituent of ribosome"/>
    <property type="evidence" value="ECO:0007669"/>
    <property type="project" value="InterPro"/>
</dbReference>
<evidence type="ECO:0000256" key="5">
    <source>
        <dbReference type="SAM" id="MobiDB-lite"/>
    </source>
</evidence>
<organism evidence="7">
    <name type="scientific">Eutreptiella gymnastica</name>
    <dbReference type="NCBI Taxonomy" id="73025"/>
    <lineage>
        <taxon>Eukaryota</taxon>
        <taxon>Discoba</taxon>
        <taxon>Euglenozoa</taxon>
        <taxon>Euglenida</taxon>
        <taxon>Spirocuta</taxon>
        <taxon>Euglenophyceae</taxon>
        <taxon>Eutreptiales</taxon>
        <taxon>Eutreptiaceae</taxon>
        <taxon>Eutreptiella</taxon>
    </lineage>
</organism>
<keyword evidence="3 4" id="KW-0687">Ribonucleoprotein</keyword>
<dbReference type="InterPro" id="IPR001196">
    <property type="entry name" value="Ribosomal_uL15_CS"/>
</dbReference>
<feature type="domain" description="Large ribosomal subunit protein uL15/eL18" evidence="6">
    <location>
        <begin position="82"/>
        <end position="150"/>
    </location>
</feature>
<proteinExistence type="inferred from homology"/>
<evidence type="ECO:0000256" key="1">
    <source>
        <dbReference type="ARBA" id="ARBA00007320"/>
    </source>
</evidence>
<dbReference type="GO" id="GO:0022625">
    <property type="term" value="C:cytosolic large ribosomal subunit"/>
    <property type="evidence" value="ECO:0007669"/>
    <property type="project" value="TreeGrafter"/>
</dbReference>
<dbReference type="InterPro" id="IPR021131">
    <property type="entry name" value="Ribosomal_uL15/eL18"/>
</dbReference>
<evidence type="ECO:0000256" key="3">
    <source>
        <dbReference type="ARBA" id="ARBA00023274"/>
    </source>
</evidence>
<evidence type="ECO:0000256" key="4">
    <source>
        <dbReference type="RuleBase" id="RU003888"/>
    </source>
</evidence>
<dbReference type="GO" id="GO:0006412">
    <property type="term" value="P:translation"/>
    <property type="evidence" value="ECO:0007669"/>
    <property type="project" value="InterPro"/>
</dbReference>
<accession>A0A7S4GAA5</accession>
<dbReference type="EMBL" id="HBJA01120237">
    <property type="protein sequence ID" value="CAE0830085.1"/>
    <property type="molecule type" value="Transcribed_RNA"/>
</dbReference>